<evidence type="ECO:0000313" key="1">
    <source>
        <dbReference type="EMBL" id="CAB4575094.1"/>
    </source>
</evidence>
<name>A0A6J6EIP8_9ZZZZ</name>
<organism evidence="1">
    <name type="scientific">freshwater metagenome</name>
    <dbReference type="NCBI Taxonomy" id="449393"/>
    <lineage>
        <taxon>unclassified sequences</taxon>
        <taxon>metagenomes</taxon>
        <taxon>ecological metagenomes</taxon>
    </lineage>
</organism>
<dbReference type="EMBL" id="CAEZTT010000045">
    <property type="protein sequence ID" value="CAB4575094.1"/>
    <property type="molecule type" value="Genomic_DNA"/>
</dbReference>
<sequence length="169" mass="18442">MRKILFSSFGYFNLRHSLASRNSSGKDSAPHLIFLVFATNRNLFWSLPSTSGNASIGRRSFWFARCGCKKIAYFALANPGEFPSKNACHLLFGNGCASTLEESIGGLLGKCLLLCRRLWLEAFFATNINCTALGSALKKASTSSRDGIINLTQEIADTLTKSGNHLARP</sequence>
<reference evidence="1" key="1">
    <citation type="submission" date="2020-05" db="EMBL/GenBank/DDBJ databases">
        <authorList>
            <person name="Chiriac C."/>
            <person name="Salcher M."/>
            <person name="Ghai R."/>
            <person name="Kavagutti S V."/>
        </authorList>
    </citation>
    <scope>NUCLEOTIDE SEQUENCE</scope>
</reference>
<dbReference type="AlphaFoldDB" id="A0A6J6EIP8"/>
<protein>
    <submittedName>
        <fullName evidence="1">Unannotated protein</fullName>
    </submittedName>
</protein>
<gene>
    <name evidence="1" type="ORF">UFOPK1726_00519</name>
</gene>
<proteinExistence type="predicted"/>
<accession>A0A6J6EIP8</accession>